<protein>
    <submittedName>
        <fullName evidence="2">Uncharacterized protein</fullName>
    </submittedName>
</protein>
<sequence>MFEPVKAAFGEFMGGYYRSLAPTTKPMHEYVNRGLDKSIAWAPSRMVDAIEDMLASWQRNDTDSAPTRPAKMPVVFVAMARDLSAPSRDFTTQVADELSVIIPGDPKERHFKLRTLSGEIRTQVAFCAEDEPTVKSLAAQFGLWLDSPVNRRFYAGYTFAGIAKRWPVQIEDPGMVAMGIQTDSKNKNILAVDVTLRVTVPLFSAPKDGEPNDGKGTGPDDPSGYPLVVAVDTYPGELA</sequence>
<evidence type="ECO:0000313" key="3">
    <source>
        <dbReference type="Proteomes" id="UP000246145"/>
    </source>
</evidence>
<comment type="caution">
    <text evidence="2">The sequence shown here is derived from an EMBL/GenBank/DDBJ whole genome shotgun (WGS) entry which is preliminary data.</text>
</comment>
<dbReference type="RefSeq" id="WP_116518180.1">
    <property type="nucleotide sequence ID" value="NZ_JACCEX010000002.1"/>
</dbReference>
<dbReference type="Proteomes" id="UP000246145">
    <property type="component" value="Unassembled WGS sequence"/>
</dbReference>
<name>A0A2U1CMH0_9BURK</name>
<evidence type="ECO:0000256" key="1">
    <source>
        <dbReference type="SAM" id="MobiDB-lite"/>
    </source>
</evidence>
<keyword evidence="3" id="KW-1185">Reference proteome</keyword>
<dbReference type="EMBL" id="QEKO01000002">
    <property type="protein sequence ID" value="PVY62187.1"/>
    <property type="molecule type" value="Genomic_DNA"/>
</dbReference>
<organism evidence="2 3">
    <name type="scientific">Pusillimonas noertemannii</name>
    <dbReference type="NCBI Taxonomy" id="305977"/>
    <lineage>
        <taxon>Bacteria</taxon>
        <taxon>Pseudomonadati</taxon>
        <taxon>Pseudomonadota</taxon>
        <taxon>Betaproteobacteria</taxon>
        <taxon>Burkholderiales</taxon>
        <taxon>Alcaligenaceae</taxon>
        <taxon>Pusillimonas</taxon>
    </lineage>
</organism>
<evidence type="ECO:0000313" key="2">
    <source>
        <dbReference type="EMBL" id="PVY62187.1"/>
    </source>
</evidence>
<dbReference type="OrthoDB" id="9152664at2"/>
<proteinExistence type="predicted"/>
<gene>
    <name evidence="2" type="ORF">C7440_1680</name>
</gene>
<accession>A0A2U1CMH0</accession>
<dbReference type="AlphaFoldDB" id="A0A2U1CMH0"/>
<reference evidence="2 3" key="1">
    <citation type="submission" date="2018-04" db="EMBL/GenBank/DDBJ databases">
        <title>Genomic Encyclopedia of Type Strains, Phase IV (KMG-IV): sequencing the most valuable type-strain genomes for metagenomic binning, comparative biology and taxonomic classification.</title>
        <authorList>
            <person name="Goeker M."/>
        </authorList>
    </citation>
    <scope>NUCLEOTIDE SEQUENCE [LARGE SCALE GENOMIC DNA]</scope>
    <source>
        <strain evidence="2 3">DSM 10065</strain>
    </source>
</reference>
<feature type="region of interest" description="Disordered" evidence="1">
    <location>
        <begin position="203"/>
        <end position="227"/>
    </location>
</feature>